<dbReference type="AlphaFoldDB" id="X1KYW1"/>
<comment type="caution">
    <text evidence="1">The sequence shown here is derived from an EMBL/GenBank/DDBJ whole genome shotgun (WGS) entry which is preliminary data.</text>
</comment>
<protein>
    <submittedName>
        <fullName evidence="1">Uncharacterized protein</fullName>
    </submittedName>
</protein>
<organism evidence="1">
    <name type="scientific">marine sediment metagenome</name>
    <dbReference type="NCBI Taxonomy" id="412755"/>
    <lineage>
        <taxon>unclassified sequences</taxon>
        <taxon>metagenomes</taxon>
        <taxon>ecological metagenomes</taxon>
    </lineage>
</organism>
<gene>
    <name evidence="1" type="ORF">S06H3_01000</name>
</gene>
<sequence length="54" mass="6027">MTGTFMSNQDVLDYIESVMEDEGLHGGQQINTLLQVIEDDEGEDNPHDDDDDGE</sequence>
<dbReference type="EMBL" id="BARV01000227">
    <property type="protein sequence ID" value="GAH95369.1"/>
    <property type="molecule type" value="Genomic_DNA"/>
</dbReference>
<accession>X1KYW1</accession>
<proteinExistence type="predicted"/>
<name>X1KYW1_9ZZZZ</name>
<evidence type="ECO:0000313" key="1">
    <source>
        <dbReference type="EMBL" id="GAH95369.1"/>
    </source>
</evidence>
<reference evidence="1" key="1">
    <citation type="journal article" date="2014" name="Front. Microbiol.">
        <title>High frequency of phylogenetically diverse reductive dehalogenase-homologous genes in deep subseafloor sedimentary metagenomes.</title>
        <authorList>
            <person name="Kawai M."/>
            <person name="Futagami T."/>
            <person name="Toyoda A."/>
            <person name="Takaki Y."/>
            <person name="Nishi S."/>
            <person name="Hori S."/>
            <person name="Arai W."/>
            <person name="Tsubouchi T."/>
            <person name="Morono Y."/>
            <person name="Uchiyama I."/>
            <person name="Ito T."/>
            <person name="Fujiyama A."/>
            <person name="Inagaki F."/>
            <person name="Takami H."/>
        </authorList>
    </citation>
    <scope>NUCLEOTIDE SEQUENCE</scope>
    <source>
        <strain evidence="1">Expedition CK06-06</strain>
    </source>
</reference>